<evidence type="ECO:0000259" key="8">
    <source>
        <dbReference type="PROSITE" id="PS50039"/>
    </source>
</evidence>
<evidence type="ECO:0000256" key="6">
    <source>
        <dbReference type="PROSITE-ProRule" id="PRU00089"/>
    </source>
</evidence>
<evidence type="ECO:0000256" key="7">
    <source>
        <dbReference type="SAM" id="MobiDB-lite"/>
    </source>
</evidence>
<dbReference type="InterPro" id="IPR050211">
    <property type="entry name" value="FOX_domain-containing"/>
</dbReference>
<evidence type="ECO:0000313" key="10">
    <source>
        <dbReference type="Proteomes" id="UP000267029"/>
    </source>
</evidence>
<name>A0A0R3UEG9_MESCO</name>
<feature type="region of interest" description="Disordered" evidence="7">
    <location>
        <begin position="57"/>
        <end position="80"/>
    </location>
</feature>
<dbReference type="PRINTS" id="PR00053">
    <property type="entry name" value="FORKHEAD"/>
</dbReference>
<dbReference type="InterPro" id="IPR030456">
    <property type="entry name" value="TF_fork_head_CS_2"/>
</dbReference>
<dbReference type="InterPro" id="IPR001766">
    <property type="entry name" value="Fork_head_dom"/>
</dbReference>
<sequence>MMNFPDFPPTSWGRQRNHEDVMSLQIQLLSSMTKEILCGSLGNVPLPPPPPLVPLPTSSLPSWVPQRSSPSKSTDPSPERVFVHTVKPPYSYIALITMAILSSPQRQLTLAEICEFIAAKFPYYRERFPAWQNSIRHNLSLNDCFIKVPRGAGSSGKGNYWTLDPDSEGMFTNGSFLRRRKRYKRAAEPEPCTPSVEPRPKISKDSSCEILDLSQTTGRSTKSPFSIDCIIGKHDDR</sequence>
<dbReference type="SUPFAM" id="SSF46785">
    <property type="entry name" value="Winged helix' DNA-binding domain"/>
    <property type="match status" value="1"/>
</dbReference>
<keyword evidence="10" id="KW-1185">Reference proteome</keyword>
<dbReference type="FunFam" id="1.10.10.10:FF:000071">
    <property type="entry name" value="Forkhead box F1"/>
    <property type="match status" value="1"/>
</dbReference>
<dbReference type="GO" id="GO:0000978">
    <property type="term" value="F:RNA polymerase II cis-regulatory region sequence-specific DNA binding"/>
    <property type="evidence" value="ECO:0007669"/>
    <property type="project" value="TreeGrafter"/>
</dbReference>
<dbReference type="AlphaFoldDB" id="A0A0R3UEG9"/>
<dbReference type="Gene3D" id="1.10.10.10">
    <property type="entry name" value="Winged helix-like DNA-binding domain superfamily/Winged helix DNA-binding domain"/>
    <property type="match status" value="1"/>
</dbReference>
<gene>
    <name evidence="9" type="ORF">MCOS_LOCUS5399</name>
</gene>
<evidence type="ECO:0000256" key="5">
    <source>
        <dbReference type="ARBA" id="ARBA00023242"/>
    </source>
</evidence>
<keyword evidence="3 6" id="KW-0238">DNA-binding</keyword>
<feature type="compositionally biased region" description="Polar residues" evidence="7">
    <location>
        <begin position="66"/>
        <end position="76"/>
    </location>
</feature>
<keyword evidence="5 6" id="KW-0539">Nucleus</keyword>
<dbReference type="GO" id="GO:0009653">
    <property type="term" value="P:anatomical structure morphogenesis"/>
    <property type="evidence" value="ECO:0007669"/>
    <property type="project" value="TreeGrafter"/>
</dbReference>
<dbReference type="GO" id="GO:0030154">
    <property type="term" value="P:cell differentiation"/>
    <property type="evidence" value="ECO:0007669"/>
    <property type="project" value="TreeGrafter"/>
</dbReference>
<dbReference type="PROSITE" id="PS50039">
    <property type="entry name" value="FORK_HEAD_3"/>
    <property type="match status" value="1"/>
</dbReference>
<dbReference type="EMBL" id="UXSR01005193">
    <property type="protein sequence ID" value="VDD79396.1"/>
    <property type="molecule type" value="Genomic_DNA"/>
</dbReference>
<proteinExistence type="predicted"/>
<evidence type="ECO:0000256" key="3">
    <source>
        <dbReference type="ARBA" id="ARBA00023125"/>
    </source>
</evidence>
<dbReference type="PANTHER" id="PTHR11829">
    <property type="entry name" value="FORKHEAD BOX PROTEIN"/>
    <property type="match status" value="1"/>
</dbReference>
<dbReference type="SMART" id="SM00339">
    <property type="entry name" value="FH"/>
    <property type="match status" value="1"/>
</dbReference>
<feature type="region of interest" description="Disordered" evidence="7">
    <location>
        <begin position="185"/>
        <end position="207"/>
    </location>
</feature>
<dbReference type="GO" id="GO:0000981">
    <property type="term" value="F:DNA-binding transcription factor activity, RNA polymerase II-specific"/>
    <property type="evidence" value="ECO:0007669"/>
    <property type="project" value="TreeGrafter"/>
</dbReference>
<dbReference type="PROSITE" id="PS00658">
    <property type="entry name" value="FORK_HEAD_2"/>
    <property type="match status" value="1"/>
</dbReference>
<dbReference type="PROSITE" id="PS00657">
    <property type="entry name" value="FORK_HEAD_1"/>
    <property type="match status" value="1"/>
</dbReference>
<protein>
    <recommendedName>
        <fullName evidence="8">Fork-head domain-containing protein</fullName>
    </recommendedName>
</protein>
<dbReference type="InterPro" id="IPR036390">
    <property type="entry name" value="WH_DNA-bd_sf"/>
</dbReference>
<evidence type="ECO:0000313" key="9">
    <source>
        <dbReference type="EMBL" id="VDD79396.1"/>
    </source>
</evidence>
<dbReference type="InterPro" id="IPR036388">
    <property type="entry name" value="WH-like_DNA-bd_sf"/>
</dbReference>
<dbReference type="GO" id="GO:0005634">
    <property type="term" value="C:nucleus"/>
    <property type="evidence" value="ECO:0007669"/>
    <property type="project" value="UniProtKB-SubCell"/>
</dbReference>
<dbReference type="OrthoDB" id="5402974at2759"/>
<keyword evidence="4" id="KW-0804">Transcription</keyword>
<feature type="DNA-binding region" description="Fork-head" evidence="6">
    <location>
        <begin position="87"/>
        <end position="181"/>
    </location>
</feature>
<dbReference type="STRING" id="53468.A0A0R3UEG9"/>
<keyword evidence="2" id="KW-0805">Transcription regulation</keyword>
<accession>A0A0R3UEG9</accession>
<evidence type="ECO:0000256" key="4">
    <source>
        <dbReference type="ARBA" id="ARBA00023163"/>
    </source>
</evidence>
<comment type="subcellular location">
    <subcellularLocation>
        <location evidence="1 6">Nucleus</location>
    </subcellularLocation>
</comment>
<organism evidence="9 10">
    <name type="scientific">Mesocestoides corti</name>
    <name type="common">Flatworm</name>
    <dbReference type="NCBI Taxonomy" id="53468"/>
    <lineage>
        <taxon>Eukaryota</taxon>
        <taxon>Metazoa</taxon>
        <taxon>Spiralia</taxon>
        <taxon>Lophotrochozoa</taxon>
        <taxon>Platyhelminthes</taxon>
        <taxon>Cestoda</taxon>
        <taxon>Eucestoda</taxon>
        <taxon>Cyclophyllidea</taxon>
        <taxon>Mesocestoididae</taxon>
        <taxon>Mesocestoides</taxon>
    </lineage>
</organism>
<dbReference type="Pfam" id="PF00250">
    <property type="entry name" value="Forkhead"/>
    <property type="match status" value="1"/>
</dbReference>
<feature type="compositionally biased region" description="Basic and acidic residues" evidence="7">
    <location>
        <begin position="198"/>
        <end position="207"/>
    </location>
</feature>
<dbReference type="PANTHER" id="PTHR11829:SF361">
    <property type="entry name" value="FORKHEAD BOX PROTEIN D4-LIKE 1"/>
    <property type="match status" value="1"/>
</dbReference>
<evidence type="ECO:0000256" key="2">
    <source>
        <dbReference type="ARBA" id="ARBA00023015"/>
    </source>
</evidence>
<feature type="domain" description="Fork-head" evidence="8">
    <location>
        <begin position="87"/>
        <end position="181"/>
    </location>
</feature>
<evidence type="ECO:0000256" key="1">
    <source>
        <dbReference type="ARBA" id="ARBA00004123"/>
    </source>
</evidence>
<dbReference type="Proteomes" id="UP000267029">
    <property type="component" value="Unassembled WGS sequence"/>
</dbReference>
<dbReference type="InterPro" id="IPR018122">
    <property type="entry name" value="TF_fork_head_CS_1"/>
</dbReference>
<reference evidence="9 10" key="1">
    <citation type="submission" date="2018-10" db="EMBL/GenBank/DDBJ databases">
        <authorList>
            <consortium name="Pathogen Informatics"/>
        </authorList>
    </citation>
    <scope>NUCLEOTIDE SEQUENCE [LARGE SCALE GENOMIC DNA]</scope>
</reference>